<keyword evidence="4 5" id="KW-0949">S-adenosyl-L-methionine</keyword>
<keyword evidence="3 5" id="KW-0808">Transferase</keyword>
<dbReference type="InterPro" id="IPR000780">
    <property type="entry name" value="CheR_MeTrfase"/>
</dbReference>
<gene>
    <name evidence="8" type="ORF">SAMN05660284_00149</name>
</gene>
<dbReference type="InterPro" id="IPR022641">
    <property type="entry name" value="CheR_N"/>
</dbReference>
<organism evidence="8 9">
    <name type="scientific">Formivibrio citricus</name>
    <dbReference type="NCBI Taxonomy" id="83765"/>
    <lineage>
        <taxon>Bacteria</taxon>
        <taxon>Pseudomonadati</taxon>
        <taxon>Pseudomonadota</taxon>
        <taxon>Betaproteobacteria</taxon>
        <taxon>Neisseriales</taxon>
        <taxon>Chitinibacteraceae</taxon>
        <taxon>Formivibrio</taxon>
    </lineage>
</organism>
<dbReference type="SUPFAM" id="SSF47757">
    <property type="entry name" value="Chemotaxis receptor methyltransferase CheR, N-terminal domain"/>
    <property type="match status" value="1"/>
</dbReference>
<keyword evidence="2 5" id="KW-0489">Methyltransferase</keyword>
<comment type="catalytic activity">
    <reaction evidence="1 5">
        <text>L-glutamyl-[protein] + S-adenosyl-L-methionine = [protein]-L-glutamate 5-O-methyl ester + S-adenosyl-L-homocysteine</text>
        <dbReference type="Rhea" id="RHEA:24452"/>
        <dbReference type="Rhea" id="RHEA-COMP:10208"/>
        <dbReference type="Rhea" id="RHEA-COMP:10311"/>
        <dbReference type="ChEBI" id="CHEBI:29973"/>
        <dbReference type="ChEBI" id="CHEBI:57856"/>
        <dbReference type="ChEBI" id="CHEBI:59789"/>
        <dbReference type="ChEBI" id="CHEBI:82795"/>
        <dbReference type="EC" id="2.1.1.80"/>
    </reaction>
</comment>
<protein>
    <recommendedName>
        <fullName evidence="5">Chemotaxis protein methyltransferase</fullName>
        <ecNumber evidence="5">2.1.1.80</ecNumber>
    </recommendedName>
</protein>
<dbReference type="RefSeq" id="WP_218142588.1">
    <property type="nucleotide sequence ID" value="NZ_FOVE01000001.1"/>
</dbReference>
<dbReference type="STRING" id="83765.SAMN05660284_00149"/>
<feature type="binding site" evidence="6">
    <location>
        <position position="97"/>
    </location>
    <ligand>
        <name>S-adenosyl-L-methionine</name>
        <dbReference type="ChEBI" id="CHEBI:59789"/>
    </ligand>
</feature>
<evidence type="ECO:0000256" key="5">
    <source>
        <dbReference type="PIRNR" id="PIRNR000410"/>
    </source>
</evidence>
<feature type="binding site" evidence="6">
    <location>
        <position position="99"/>
    </location>
    <ligand>
        <name>S-adenosyl-L-methionine</name>
        <dbReference type="ChEBI" id="CHEBI:59789"/>
    </ligand>
</feature>
<evidence type="ECO:0000313" key="9">
    <source>
        <dbReference type="Proteomes" id="UP000242869"/>
    </source>
</evidence>
<feature type="domain" description="CheR-type methyltransferase" evidence="7">
    <location>
        <begin position="26"/>
        <end position="293"/>
    </location>
</feature>
<dbReference type="Gene3D" id="3.40.50.150">
    <property type="entry name" value="Vaccinia Virus protein VP39"/>
    <property type="match status" value="1"/>
</dbReference>
<dbReference type="Proteomes" id="UP000242869">
    <property type="component" value="Unassembled WGS sequence"/>
</dbReference>
<dbReference type="EC" id="2.1.1.80" evidence="5"/>
<dbReference type="SMART" id="SM00138">
    <property type="entry name" value="MeTrc"/>
    <property type="match status" value="1"/>
</dbReference>
<feature type="binding site" evidence="6">
    <location>
        <position position="138"/>
    </location>
    <ligand>
        <name>S-adenosyl-L-methionine</name>
        <dbReference type="ChEBI" id="CHEBI:59789"/>
    </ligand>
</feature>
<dbReference type="PANTHER" id="PTHR24422">
    <property type="entry name" value="CHEMOTAXIS PROTEIN METHYLTRANSFERASE"/>
    <property type="match status" value="1"/>
</dbReference>
<dbReference type="GO" id="GO:0008983">
    <property type="term" value="F:protein-glutamate O-methyltransferase activity"/>
    <property type="evidence" value="ECO:0007669"/>
    <property type="project" value="UniProtKB-EC"/>
</dbReference>
<proteinExistence type="predicted"/>
<dbReference type="InterPro" id="IPR022642">
    <property type="entry name" value="CheR_C"/>
</dbReference>
<evidence type="ECO:0000256" key="1">
    <source>
        <dbReference type="ARBA" id="ARBA00001541"/>
    </source>
</evidence>
<comment type="function">
    <text evidence="5">Methylation of the membrane-bound methyl-accepting chemotaxis proteins (MCP) to form gamma-glutamyl methyl ester residues in MCP.</text>
</comment>
<dbReference type="PRINTS" id="PR00996">
    <property type="entry name" value="CHERMTFRASE"/>
</dbReference>
<reference evidence="9" key="1">
    <citation type="submission" date="2016-10" db="EMBL/GenBank/DDBJ databases">
        <authorList>
            <person name="Varghese N."/>
            <person name="Submissions S."/>
        </authorList>
    </citation>
    <scope>NUCLEOTIDE SEQUENCE [LARGE SCALE GENOMIC DNA]</scope>
    <source>
        <strain evidence="9">DSM 6150</strain>
    </source>
</reference>
<dbReference type="InterPro" id="IPR050903">
    <property type="entry name" value="Bact_Chemotaxis_MeTrfase"/>
</dbReference>
<dbReference type="SUPFAM" id="SSF53335">
    <property type="entry name" value="S-adenosyl-L-methionine-dependent methyltransferases"/>
    <property type="match status" value="1"/>
</dbReference>
<dbReference type="Gene3D" id="1.10.155.10">
    <property type="entry name" value="Chemotaxis receptor methyltransferase CheR, N-terminal domain"/>
    <property type="match status" value="1"/>
</dbReference>
<dbReference type="GO" id="GO:0032259">
    <property type="term" value="P:methylation"/>
    <property type="evidence" value="ECO:0007669"/>
    <property type="project" value="UniProtKB-KW"/>
</dbReference>
<dbReference type="Pfam" id="PF03705">
    <property type="entry name" value="CheR_N"/>
    <property type="match status" value="1"/>
</dbReference>
<dbReference type="CDD" id="cd02440">
    <property type="entry name" value="AdoMet_MTases"/>
    <property type="match status" value="1"/>
</dbReference>
<dbReference type="PANTHER" id="PTHR24422:SF26">
    <property type="entry name" value="CHEMOTAXIS PROTEIN METHYLTRANSFERASE"/>
    <property type="match status" value="1"/>
</dbReference>
<evidence type="ECO:0000259" key="7">
    <source>
        <dbReference type="PROSITE" id="PS50123"/>
    </source>
</evidence>
<evidence type="ECO:0000256" key="6">
    <source>
        <dbReference type="PIRSR" id="PIRSR000410-1"/>
    </source>
</evidence>
<dbReference type="AlphaFoldDB" id="A0A1I4V6N9"/>
<dbReference type="Pfam" id="PF01739">
    <property type="entry name" value="CheR"/>
    <property type="match status" value="1"/>
</dbReference>
<sequence>MSQNHLNPHTNNGMAQYDAHGIWMPELSMGEFRELTELLGLHLGFRFPDSKQKLVAARLASRLRDLGLVSYHDYWLLLRRPEEKTELQRAIDLVTTNETSFFREPSHFDFLRDELIPPLAKQGRPVRIWSAACSTGQEPYSIAMTLAESLGMHADWQVLATDISERVLAHARHGLYAMHDADQISLELLKKYCLKGNGEYEGQFLIERALRNRVRFSQVNLMNAFDPELAHFDGVFLRNVMIYLESDRRDEMIERLKDRINPGGYLIVGQAESMAIKTSGFTLVQPSIYRRNS</sequence>
<evidence type="ECO:0000313" key="8">
    <source>
        <dbReference type="EMBL" id="SFM96886.1"/>
    </source>
</evidence>
<dbReference type="InterPro" id="IPR029063">
    <property type="entry name" value="SAM-dependent_MTases_sf"/>
</dbReference>
<evidence type="ECO:0000256" key="2">
    <source>
        <dbReference type="ARBA" id="ARBA00022603"/>
    </source>
</evidence>
<evidence type="ECO:0000256" key="3">
    <source>
        <dbReference type="ARBA" id="ARBA00022679"/>
    </source>
</evidence>
<dbReference type="InterPro" id="IPR036804">
    <property type="entry name" value="CheR_N_sf"/>
</dbReference>
<dbReference type="PIRSF" id="PIRSF000410">
    <property type="entry name" value="CheR"/>
    <property type="match status" value="1"/>
</dbReference>
<dbReference type="InterPro" id="IPR026024">
    <property type="entry name" value="Chemotaxis_MeTrfase_CheR"/>
</dbReference>
<feature type="binding site" evidence="6">
    <location>
        <begin position="220"/>
        <end position="221"/>
    </location>
    <ligand>
        <name>S-adenosyl-L-methionine</name>
        <dbReference type="ChEBI" id="CHEBI:59789"/>
    </ligand>
</feature>
<keyword evidence="9" id="KW-1185">Reference proteome</keyword>
<evidence type="ECO:0000256" key="4">
    <source>
        <dbReference type="ARBA" id="ARBA00022691"/>
    </source>
</evidence>
<feature type="binding site" evidence="6">
    <location>
        <position position="162"/>
    </location>
    <ligand>
        <name>S-adenosyl-L-methionine</name>
        <dbReference type="ChEBI" id="CHEBI:59789"/>
    </ligand>
</feature>
<feature type="binding site" evidence="6">
    <location>
        <begin position="238"/>
        <end position="239"/>
    </location>
    <ligand>
        <name>S-adenosyl-L-methionine</name>
        <dbReference type="ChEBI" id="CHEBI:59789"/>
    </ligand>
</feature>
<accession>A0A1I4V6N9</accession>
<feature type="binding site" evidence="6">
    <location>
        <position position="103"/>
    </location>
    <ligand>
        <name>S-adenosyl-L-methionine</name>
        <dbReference type="ChEBI" id="CHEBI:59789"/>
    </ligand>
</feature>
<dbReference type="PROSITE" id="PS50123">
    <property type="entry name" value="CHER"/>
    <property type="match status" value="1"/>
</dbReference>
<name>A0A1I4V6N9_9NEIS</name>
<dbReference type="EMBL" id="FOVE01000001">
    <property type="protein sequence ID" value="SFM96886.1"/>
    <property type="molecule type" value="Genomic_DNA"/>
</dbReference>